<evidence type="ECO:0000256" key="13">
    <source>
        <dbReference type="ARBA" id="ARBA00038172"/>
    </source>
</evidence>
<evidence type="ECO:0000256" key="6">
    <source>
        <dbReference type="ARBA" id="ARBA00022989"/>
    </source>
</evidence>
<keyword evidence="5 17" id="KW-0653">Protein transport</keyword>
<evidence type="ECO:0000256" key="12">
    <source>
        <dbReference type="ARBA" id="ARBA00037862"/>
    </source>
</evidence>
<dbReference type="GO" id="GO:0012507">
    <property type="term" value="C:ER to Golgi transport vesicle membrane"/>
    <property type="evidence" value="ECO:0007669"/>
    <property type="project" value="TreeGrafter"/>
</dbReference>
<proteinExistence type="inferred from homology"/>
<evidence type="ECO:0000256" key="3">
    <source>
        <dbReference type="ARBA" id="ARBA00022692"/>
    </source>
</evidence>
<dbReference type="PANTHER" id="PTHR21230:SF1">
    <property type="entry name" value="GOLGI SNAP RECEPTOR COMPLEX MEMBER 2"/>
    <property type="match status" value="1"/>
</dbReference>
<comment type="function">
    <text evidence="11 17">Involved in transport of proteins from the cis/medial-Golgi to the trans-Golgi network.</text>
</comment>
<evidence type="ECO:0000256" key="5">
    <source>
        <dbReference type="ARBA" id="ARBA00022927"/>
    </source>
</evidence>
<evidence type="ECO:0000313" key="19">
    <source>
        <dbReference type="EMBL" id="JAP03987.1"/>
    </source>
</evidence>
<dbReference type="GO" id="GO:0031902">
    <property type="term" value="C:late endosome membrane"/>
    <property type="evidence" value="ECO:0007669"/>
    <property type="project" value="TreeGrafter"/>
</dbReference>
<comment type="subcellular location">
    <subcellularLocation>
        <location evidence="1">Endoplasmic reticulum membrane</location>
    </subcellularLocation>
    <subcellularLocation>
        <location evidence="12">Golgi apparatus</location>
        <location evidence="12">cis-Golgi network membrane</location>
        <topology evidence="12">Single-pass type IV membrane protein</topology>
    </subcellularLocation>
</comment>
<dbReference type="GO" id="GO:0005789">
    <property type="term" value="C:endoplasmic reticulum membrane"/>
    <property type="evidence" value="ECO:0007669"/>
    <property type="project" value="UniProtKB-SubCell"/>
</dbReference>
<evidence type="ECO:0000256" key="7">
    <source>
        <dbReference type="ARBA" id="ARBA00022990"/>
    </source>
</evidence>
<keyword evidence="6 18" id="KW-1133">Transmembrane helix</keyword>
<evidence type="ECO:0000256" key="9">
    <source>
        <dbReference type="ARBA" id="ARBA00023054"/>
    </source>
</evidence>
<keyword evidence="3 18" id="KW-0812">Transmembrane</keyword>
<dbReference type="FunFam" id="1.20.5.110:FF:000044">
    <property type="entry name" value="Golgi SNAP receptor complex member 2"/>
    <property type="match status" value="1"/>
</dbReference>
<keyword evidence="2 17" id="KW-0813">Transport</keyword>
<reference evidence="19" key="1">
    <citation type="journal article" date="2018" name="J. Proteomics">
        <title>Exploring the molecular complexity of Triatoma dimidiata sialome.</title>
        <authorList>
            <person name="Santiago P.B."/>
            <person name="de Araujo C.N."/>
            <person name="Charneau S."/>
            <person name="Bastos I.M.D."/>
            <person name="Assumpcao T.C.F."/>
            <person name="Queiroz R.M.L."/>
            <person name="Praca Y.R."/>
            <person name="Cordeiro T.M."/>
            <person name="Garcia C.H.S."/>
            <person name="da Silva I.G."/>
            <person name="Raiol T."/>
            <person name="Motta F.N."/>
            <person name="de Araujo Oliveira J.V."/>
            <person name="de Sousa M.V."/>
            <person name="Ribeiro J.M.C."/>
            <person name="de Santana J.M."/>
        </authorList>
    </citation>
    <scope>NUCLEOTIDE SEQUENCE</scope>
    <source>
        <strain evidence="19">Santander</strain>
        <tissue evidence="19">Salivary glands</tissue>
    </source>
</reference>
<evidence type="ECO:0000256" key="10">
    <source>
        <dbReference type="ARBA" id="ARBA00023136"/>
    </source>
</evidence>
<dbReference type="EMBL" id="GECL01002137">
    <property type="protein sequence ID" value="JAP03987.1"/>
    <property type="molecule type" value="Transcribed_RNA"/>
</dbReference>
<keyword evidence="9" id="KW-0175">Coiled coil</keyword>
<organism evidence="19">
    <name type="scientific">Triatoma dimidiata</name>
    <name type="common">Kissing bug</name>
    <name type="synonym">Meccus dimidiatus</name>
    <dbReference type="NCBI Taxonomy" id="72491"/>
    <lineage>
        <taxon>Eukaryota</taxon>
        <taxon>Metazoa</taxon>
        <taxon>Ecdysozoa</taxon>
        <taxon>Arthropoda</taxon>
        <taxon>Hexapoda</taxon>
        <taxon>Insecta</taxon>
        <taxon>Pterygota</taxon>
        <taxon>Neoptera</taxon>
        <taxon>Paraneoptera</taxon>
        <taxon>Hemiptera</taxon>
        <taxon>Heteroptera</taxon>
        <taxon>Panheteroptera</taxon>
        <taxon>Cimicomorpha</taxon>
        <taxon>Reduviidae</taxon>
        <taxon>Triatominae</taxon>
        <taxon>Triatoma</taxon>
    </lineage>
</organism>
<evidence type="ECO:0000256" key="1">
    <source>
        <dbReference type="ARBA" id="ARBA00004586"/>
    </source>
</evidence>
<evidence type="ECO:0000256" key="2">
    <source>
        <dbReference type="ARBA" id="ARBA00022448"/>
    </source>
</evidence>
<evidence type="ECO:0000256" key="11">
    <source>
        <dbReference type="ARBA" id="ARBA00037078"/>
    </source>
</evidence>
<keyword evidence="8" id="KW-0333">Golgi apparatus</keyword>
<comment type="similarity">
    <text evidence="13 17">Belongs to the GOSR2 family.</text>
</comment>
<evidence type="ECO:0000256" key="15">
    <source>
        <dbReference type="ARBA" id="ARBA00076985"/>
    </source>
</evidence>
<evidence type="ECO:0000256" key="17">
    <source>
        <dbReference type="PIRNR" id="PIRNR028865"/>
    </source>
</evidence>
<dbReference type="SUPFAM" id="SSF58038">
    <property type="entry name" value="SNARE fusion complex"/>
    <property type="match status" value="1"/>
</dbReference>
<dbReference type="GO" id="GO:0031201">
    <property type="term" value="C:SNARE complex"/>
    <property type="evidence" value="ECO:0007669"/>
    <property type="project" value="TreeGrafter"/>
</dbReference>
<evidence type="ECO:0000256" key="18">
    <source>
        <dbReference type="SAM" id="Phobius"/>
    </source>
</evidence>
<evidence type="ECO:0000256" key="16">
    <source>
        <dbReference type="ARBA" id="ARBA00080151"/>
    </source>
</evidence>
<keyword evidence="4" id="KW-0256">Endoplasmic reticulum</keyword>
<evidence type="ECO:0000256" key="4">
    <source>
        <dbReference type="ARBA" id="ARBA00022824"/>
    </source>
</evidence>
<keyword evidence="19" id="KW-0675">Receptor</keyword>
<dbReference type="PANTHER" id="PTHR21230">
    <property type="entry name" value="VESICLE TRANSPORT V-SNARE PROTEIN VTI1-RELATED"/>
    <property type="match status" value="1"/>
</dbReference>
<dbReference type="GO" id="GO:0006906">
    <property type="term" value="P:vesicle fusion"/>
    <property type="evidence" value="ECO:0007669"/>
    <property type="project" value="TreeGrafter"/>
</dbReference>
<evidence type="ECO:0000256" key="14">
    <source>
        <dbReference type="ARBA" id="ARBA00072070"/>
    </source>
</evidence>
<dbReference type="GO" id="GO:0005794">
    <property type="term" value="C:Golgi apparatus"/>
    <property type="evidence" value="ECO:0007669"/>
    <property type="project" value="UniProtKB-SubCell"/>
</dbReference>
<keyword evidence="10 17" id="KW-0472">Membrane</keyword>
<dbReference type="Pfam" id="PF12352">
    <property type="entry name" value="V-SNARE_C"/>
    <property type="match status" value="1"/>
</dbReference>
<dbReference type="GO" id="GO:0000149">
    <property type="term" value="F:SNARE binding"/>
    <property type="evidence" value="ECO:0007669"/>
    <property type="project" value="TreeGrafter"/>
</dbReference>
<feature type="transmembrane region" description="Helical" evidence="18">
    <location>
        <begin position="194"/>
        <end position="214"/>
    </location>
</feature>
<evidence type="ECO:0000256" key="8">
    <source>
        <dbReference type="ARBA" id="ARBA00023034"/>
    </source>
</evidence>
<protein>
    <recommendedName>
        <fullName evidence="14">Golgi SNAP receptor complex member 2</fullName>
    </recommendedName>
    <alternativeName>
        <fullName evidence="15">27 kDa Golgi SNARE protein</fullName>
    </alternativeName>
    <alternativeName>
        <fullName evidence="16">Membrin</fullName>
    </alternativeName>
</protein>
<keyword evidence="7" id="KW-0007">Acetylation</keyword>
<name>A0A0V0G7A0_TRIDM</name>
<dbReference type="Gene3D" id="1.20.5.110">
    <property type="match status" value="1"/>
</dbReference>
<accession>A0A0V0G7A0</accession>
<dbReference type="AlphaFoldDB" id="A0A0V0G7A0"/>
<sequence length="215" mass="25083">MEALYHQTNALVQETQQCFHKLEKLKGTNTDSLEAEIQARIDTIISNCERLDILVHKEPIGRRQNARIRIDQLKYDNRHLQAALRMHQHEIYKRRQEESEREELLSRRFIQNANTDDATTILIDHSLQHNMSLQNAHRGVDDMIKSGSSILENMRDQRQTLKGAHKRMMDIANTLGLSNTTMRLIERRAIEDKYILIGGMLVTVIIIIVLIIYFT</sequence>
<dbReference type="InterPro" id="IPR027027">
    <property type="entry name" value="GOSR2/Membrin/Bos1"/>
</dbReference>
<dbReference type="CDD" id="cd15863">
    <property type="entry name" value="SNARE_GS27"/>
    <property type="match status" value="1"/>
</dbReference>
<dbReference type="GO" id="GO:0005484">
    <property type="term" value="F:SNAP receptor activity"/>
    <property type="evidence" value="ECO:0007669"/>
    <property type="project" value="InterPro"/>
</dbReference>
<dbReference type="PIRSF" id="PIRSF028865">
    <property type="entry name" value="Membrin-2"/>
    <property type="match status" value="1"/>
</dbReference>
<dbReference type="GO" id="GO:0015031">
    <property type="term" value="P:protein transport"/>
    <property type="evidence" value="ECO:0007669"/>
    <property type="project" value="UniProtKB-KW"/>
</dbReference>